<dbReference type="Proteomes" id="UP001231189">
    <property type="component" value="Unassembled WGS sequence"/>
</dbReference>
<dbReference type="Pfam" id="PF03492">
    <property type="entry name" value="Methyltransf_7"/>
    <property type="match status" value="1"/>
</dbReference>
<organism evidence="1 2">
    <name type="scientific">Lolium multiflorum</name>
    <name type="common">Italian ryegrass</name>
    <name type="synonym">Lolium perenne subsp. multiflorum</name>
    <dbReference type="NCBI Taxonomy" id="4521"/>
    <lineage>
        <taxon>Eukaryota</taxon>
        <taxon>Viridiplantae</taxon>
        <taxon>Streptophyta</taxon>
        <taxon>Embryophyta</taxon>
        <taxon>Tracheophyta</taxon>
        <taxon>Spermatophyta</taxon>
        <taxon>Magnoliopsida</taxon>
        <taxon>Liliopsida</taxon>
        <taxon>Poales</taxon>
        <taxon>Poaceae</taxon>
        <taxon>BOP clade</taxon>
        <taxon>Pooideae</taxon>
        <taxon>Poodae</taxon>
        <taxon>Poeae</taxon>
        <taxon>Poeae Chloroplast Group 2 (Poeae type)</taxon>
        <taxon>Loliodinae</taxon>
        <taxon>Loliinae</taxon>
        <taxon>Lolium</taxon>
    </lineage>
</organism>
<name>A0AAD8WP36_LOLMU</name>
<dbReference type="AlphaFoldDB" id="A0AAD8WP36"/>
<dbReference type="InterPro" id="IPR029063">
    <property type="entry name" value="SAM-dependent_MTases_sf"/>
</dbReference>
<dbReference type="GO" id="GO:0008168">
    <property type="term" value="F:methyltransferase activity"/>
    <property type="evidence" value="ECO:0007669"/>
    <property type="project" value="InterPro"/>
</dbReference>
<keyword evidence="2" id="KW-1185">Reference proteome</keyword>
<dbReference type="EMBL" id="JAUUTY010000003">
    <property type="protein sequence ID" value="KAK1669624.1"/>
    <property type="molecule type" value="Genomic_DNA"/>
</dbReference>
<dbReference type="InterPro" id="IPR005299">
    <property type="entry name" value="MeTrfase_7"/>
</dbReference>
<protein>
    <submittedName>
        <fullName evidence="1">Uncharacterized protein</fullName>
    </submittedName>
</protein>
<accession>A0AAD8WP36</accession>
<reference evidence="1" key="1">
    <citation type="submission" date="2023-07" db="EMBL/GenBank/DDBJ databases">
        <title>A chromosome-level genome assembly of Lolium multiflorum.</title>
        <authorList>
            <person name="Chen Y."/>
            <person name="Copetti D."/>
            <person name="Kolliker R."/>
            <person name="Studer B."/>
        </authorList>
    </citation>
    <scope>NUCLEOTIDE SEQUENCE</scope>
    <source>
        <strain evidence="1">02402/16</strain>
        <tissue evidence="1">Leaf</tissue>
    </source>
</reference>
<dbReference type="PANTHER" id="PTHR31009">
    <property type="entry name" value="S-ADENOSYL-L-METHIONINE:CARBOXYL METHYLTRANSFERASE FAMILY PROTEIN"/>
    <property type="match status" value="1"/>
</dbReference>
<dbReference type="SUPFAM" id="SSF53335">
    <property type="entry name" value="S-adenosyl-L-methionine-dependent methyltransferases"/>
    <property type="match status" value="1"/>
</dbReference>
<comment type="caution">
    <text evidence="1">The sequence shown here is derived from an EMBL/GenBank/DDBJ whole genome shotgun (WGS) entry which is preliminary data.</text>
</comment>
<proteinExistence type="predicted"/>
<evidence type="ECO:0000313" key="1">
    <source>
        <dbReference type="EMBL" id="KAK1669624.1"/>
    </source>
</evidence>
<evidence type="ECO:0000313" key="2">
    <source>
        <dbReference type="Proteomes" id="UP001231189"/>
    </source>
</evidence>
<dbReference type="Gene3D" id="3.40.50.150">
    <property type="entry name" value="Vaccinia Virus protein VP39"/>
    <property type="match status" value="1"/>
</dbReference>
<sequence length="90" mass="9695">MKPLVEAAIVGLCSNHNTLLSGNMTIADLGCSSGPNTLALVSIAVEATHNHFLQFQQPHPEVCVLLNDLPHNDFNVVVKSLMMLQQTSSK</sequence>
<gene>
    <name evidence="1" type="ORF">QYE76_057783</name>
</gene>